<protein>
    <recommendedName>
        <fullName evidence="2">Bacterial transcriptional activator domain-containing protein</fullName>
    </recommendedName>
</protein>
<dbReference type="AlphaFoldDB" id="A0A4P6JNA6"/>
<dbReference type="Gene3D" id="3.40.50.300">
    <property type="entry name" value="P-loop containing nucleotide triphosphate hydrolases"/>
    <property type="match status" value="1"/>
</dbReference>
<proteinExistence type="predicted"/>
<organism evidence="3 4">
    <name type="scientific">Ktedonosporobacter rubrisoli</name>
    <dbReference type="NCBI Taxonomy" id="2509675"/>
    <lineage>
        <taxon>Bacteria</taxon>
        <taxon>Bacillati</taxon>
        <taxon>Chloroflexota</taxon>
        <taxon>Ktedonobacteria</taxon>
        <taxon>Ktedonobacterales</taxon>
        <taxon>Ktedonosporobacteraceae</taxon>
        <taxon>Ktedonosporobacter</taxon>
    </lineage>
</organism>
<reference evidence="3 4" key="1">
    <citation type="submission" date="2019-01" db="EMBL/GenBank/DDBJ databases">
        <title>Ktedonosporobacter rubrisoli SCAWS-G2.</title>
        <authorList>
            <person name="Huang Y."/>
            <person name="Yan B."/>
        </authorList>
    </citation>
    <scope>NUCLEOTIDE SEQUENCE [LARGE SCALE GENOMIC DNA]</scope>
    <source>
        <strain evidence="3 4">SCAWS-G2</strain>
    </source>
</reference>
<accession>A0A4P6JNA6</accession>
<dbReference type="Proteomes" id="UP000290365">
    <property type="component" value="Chromosome"/>
</dbReference>
<evidence type="ECO:0000313" key="3">
    <source>
        <dbReference type="EMBL" id="QBD76789.1"/>
    </source>
</evidence>
<evidence type="ECO:0000259" key="2">
    <source>
        <dbReference type="SMART" id="SM01043"/>
    </source>
</evidence>
<dbReference type="SUPFAM" id="SSF52540">
    <property type="entry name" value="P-loop containing nucleoside triphosphate hydrolases"/>
    <property type="match status" value="1"/>
</dbReference>
<dbReference type="InterPro" id="IPR051677">
    <property type="entry name" value="AfsR-DnrI-RedD_regulator"/>
</dbReference>
<dbReference type="OrthoDB" id="134937at2"/>
<dbReference type="PANTHER" id="PTHR35807">
    <property type="entry name" value="TRANSCRIPTIONAL REGULATOR REDD-RELATED"/>
    <property type="match status" value="1"/>
</dbReference>
<dbReference type="EMBL" id="CP035758">
    <property type="protein sequence ID" value="QBD76789.1"/>
    <property type="molecule type" value="Genomic_DNA"/>
</dbReference>
<dbReference type="SUPFAM" id="SSF48452">
    <property type="entry name" value="TPR-like"/>
    <property type="match status" value="3"/>
</dbReference>
<evidence type="ECO:0000313" key="4">
    <source>
        <dbReference type="Proteomes" id="UP000290365"/>
    </source>
</evidence>
<dbReference type="SMART" id="SM01043">
    <property type="entry name" value="BTAD"/>
    <property type="match status" value="1"/>
</dbReference>
<dbReference type="PANTHER" id="PTHR35807:SF2">
    <property type="entry name" value="TRANSCRIPTIONAL ACTIVATOR DOMAIN"/>
    <property type="match status" value="1"/>
</dbReference>
<sequence>MTQRSTTVYTFVMKTSPSGGSLIFFQSIMNEPGAQACFKQHITIQSLTPSFLPRRDGCNMFRRILVIHFNAVGEENILPPMQPPVLVPRPHLVNRLEQAIGPDAHPACKVLYILAPAGSGKTALLCDFSQQTRMPCCWYTLTASDTDRFRFLRLLIASIRRQFPDFGKDLDVLIADTIAQPSNQHQRQYQPLISALCDAIQRDISVPFAIILLNFQEVNEDESVIRLVNIFIRQAPPLCRFVFESRVSLNIEITQLIFTQQVKALSIKELRFTAKEIQELAQLRGVKCSEAEAQRLVQTFDGWIAGISLGIGLSNLYSLESERRRVQQKYLFSYLLDEVFAHDPEALAYLQEAAILREMTPDFCNRLLLRSDAETFLQRLEAQGLFVSSTNRAGVIVFTCQPALREILCDRFLQTNPQRFKELHGRASMLWHDASDYEQAIFHAQMAEDHATVLHLILACQSQCLHNGQLDFLIKQIDALPDQVQGTHPRVLLLRIRLCFLLERTAQISALLEQADQAIERWSQQAGAELEAEYSLLRARYLFLAGRYQEARDACLHALALLSEQESQLKGEIYLRLGVCANLLRDPLTGVKEFQMALQAWGSKAVDGTLIDIHRALSMTFQDLGNLPLTSYHLRRATAYCEQMGYERGKIDCLNQAGALAFYQGDYEQSHSVYTQALHLSQGSLRYRLGEAAALSGLGSLAQVRGDYALALTFLEDSLVLKRSLNDHFHVAYTLCNIATIRFLLGDAISPWQLLKEAEQFAVSVPVTDAIEVTCTLTRGQLLLWQRSITEALTCLHPLLGRLQEAGYKKESIRIHIWMAACLLAQKQQARFINHLRAIADIIEESPLQKFTALRELKLLPEVSHSIQSLAEAAQLCALLDLEPALPSDTTAQQGQAVLQITENATHIRAIAFGDAALFIDDQPVKSWRSQRVRELCFFLLEATTPLSKERIIADLWEEDERDIEQIMLNFHSMINRLRNVVGKECVISTQHSYSLDLSQRFGSSVSYDVATFQHYHQLSCSSAQEDDDLRKNLEAMITLYRGAYVQPLYNTWFLRRRSYLQSLYFDARLRLATLTYQLQEYEESAEHSRKILEIEGFNEEAHLRLMLAYARQGRREQALRQYQTCKKLLKEELGSIPGPRLEKLYHQLSQRV</sequence>
<gene>
    <name evidence="3" type="ORF">EPA93_12555</name>
</gene>
<dbReference type="Gene3D" id="1.25.40.10">
    <property type="entry name" value="Tetratricopeptide repeat domain"/>
    <property type="match status" value="3"/>
</dbReference>
<keyword evidence="4" id="KW-1185">Reference proteome</keyword>
<keyword evidence="1" id="KW-0677">Repeat</keyword>
<feature type="domain" description="Bacterial transcriptional activator" evidence="2">
    <location>
        <begin position="1008"/>
        <end position="1150"/>
    </location>
</feature>
<dbReference type="InterPro" id="IPR005158">
    <property type="entry name" value="BTAD"/>
</dbReference>
<dbReference type="SMART" id="SM00028">
    <property type="entry name" value="TPR"/>
    <property type="match status" value="6"/>
</dbReference>
<dbReference type="InterPro" id="IPR036388">
    <property type="entry name" value="WH-like_DNA-bd_sf"/>
</dbReference>
<dbReference type="InterPro" id="IPR011990">
    <property type="entry name" value="TPR-like_helical_dom_sf"/>
</dbReference>
<dbReference type="Gene3D" id="1.10.10.10">
    <property type="entry name" value="Winged helix-like DNA-binding domain superfamily/Winged helix DNA-binding domain"/>
    <property type="match status" value="1"/>
</dbReference>
<dbReference type="InterPro" id="IPR027417">
    <property type="entry name" value="P-loop_NTPase"/>
</dbReference>
<dbReference type="Pfam" id="PF03704">
    <property type="entry name" value="BTAD"/>
    <property type="match status" value="1"/>
</dbReference>
<dbReference type="KEGG" id="kbs:EPA93_12555"/>
<name>A0A4P6JNA6_KTERU</name>
<dbReference type="InterPro" id="IPR056884">
    <property type="entry name" value="NPHP3-like_N"/>
</dbReference>
<evidence type="ECO:0000256" key="1">
    <source>
        <dbReference type="ARBA" id="ARBA00022737"/>
    </source>
</evidence>
<dbReference type="Pfam" id="PF24883">
    <property type="entry name" value="NPHP3_N"/>
    <property type="match status" value="1"/>
</dbReference>
<dbReference type="InterPro" id="IPR059106">
    <property type="entry name" value="WHD_MalT"/>
</dbReference>
<dbReference type="InterPro" id="IPR019734">
    <property type="entry name" value="TPR_rpt"/>
</dbReference>
<dbReference type="Pfam" id="PF25873">
    <property type="entry name" value="WHD_MalT"/>
    <property type="match status" value="1"/>
</dbReference>